<reference evidence="6 7" key="1">
    <citation type="journal article" date="2016" name="Nat. Commun.">
        <title>Extremotolerant tardigrade genome and improved radiotolerance of human cultured cells by tardigrade-unique protein.</title>
        <authorList>
            <person name="Hashimoto T."/>
            <person name="Horikawa D.D."/>
            <person name="Saito Y."/>
            <person name="Kuwahara H."/>
            <person name="Kozuka-Hata H."/>
            <person name="Shin-I T."/>
            <person name="Minakuchi Y."/>
            <person name="Ohishi K."/>
            <person name="Motoyama A."/>
            <person name="Aizu T."/>
            <person name="Enomoto A."/>
            <person name="Kondo K."/>
            <person name="Tanaka S."/>
            <person name="Hara Y."/>
            <person name="Koshikawa S."/>
            <person name="Sagara H."/>
            <person name="Miura T."/>
            <person name="Yokobori S."/>
            <person name="Miyagawa K."/>
            <person name="Suzuki Y."/>
            <person name="Kubo T."/>
            <person name="Oyama M."/>
            <person name="Kohara Y."/>
            <person name="Fujiyama A."/>
            <person name="Arakawa K."/>
            <person name="Katayama T."/>
            <person name="Toyoda A."/>
            <person name="Kunieda T."/>
        </authorList>
    </citation>
    <scope>NUCLEOTIDE SEQUENCE [LARGE SCALE GENOMIC DNA]</scope>
    <source>
        <strain evidence="6 7">YOKOZUNA-1</strain>
    </source>
</reference>
<protein>
    <recommendedName>
        <fullName evidence="5">PRA1 family protein</fullName>
    </recommendedName>
</protein>
<organism evidence="6 7">
    <name type="scientific">Ramazzottius varieornatus</name>
    <name type="common">Water bear</name>
    <name type="synonym">Tardigrade</name>
    <dbReference type="NCBI Taxonomy" id="947166"/>
    <lineage>
        <taxon>Eukaryota</taxon>
        <taxon>Metazoa</taxon>
        <taxon>Ecdysozoa</taxon>
        <taxon>Tardigrada</taxon>
        <taxon>Eutardigrada</taxon>
        <taxon>Parachela</taxon>
        <taxon>Hypsibioidea</taxon>
        <taxon>Ramazzottiidae</taxon>
        <taxon>Ramazzottius</taxon>
    </lineage>
</organism>
<dbReference type="Pfam" id="PF03208">
    <property type="entry name" value="PRA1"/>
    <property type="match status" value="1"/>
</dbReference>
<dbReference type="GO" id="GO:0016020">
    <property type="term" value="C:membrane"/>
    <property type="evidence" value="ECO:0007669"/>
    <property type="project" value="UniProtKB-SubCell"/>
</dbReference>
<keyword evidence="3 5" id="KW-1133">Transmembrane helix</keyword>
<dbReference type="PANTHER" id="PTHR12859">
    <property type="entry name" value="PRA1 PROTEIN"/>
    <property type="match status" value="1"/>
</dbReference>
<accession>A0A1D1UTI5</accession>
<feature type="transmembrane region" description="Helical" evidence="5">
    <location>
        <begin position="128"/>
        <end position="148"/>
    </location>
</feature>
<dbReference type="InterPro" id="IPR004895">
    <property type="entry name" value="Prenylated_rab_accept_PRA1"/>
</dbReference>
<dbReference type="OrthoDB" id="18213at2759"/>
<keyword evidence="7" id="KW-1185">Reference proteome</keyword>
<dbReference type="Proteomes" id="UP000186922">
    <property type="component" value="Unassembled WGS sequence"/>
</dbReference>
<dbReference type="EMBL" id="BDGG01000002">
    <property type="protein sequence ID" value="GAU92996.1"/>
    <property type="molecule type" value="Genomic_DNA"/>
</dbReference>
<evidence type="ECO:0000256" key="1">
    <source>
        <dbReference type="ARBA" id="ARBA00004141"/>
    </source>
</evidence>
<comment type="similarity">
    <text evidence="5">Belongs to the PRA1 family.</text>
</comment>
<evidence type="ECO:0000256" key="2">
    <source>
        <dbReference type="ARBA" id="ARBA00022692"/>
    </source>
</evidence>
<evidence type="ECO:0000313" key="6">
    <source>
        <dbReference type="EMBL" id="GAU92996.1"/>
    </source>
</evidence>
<dbReference type="PANTHER" id="PTHR12859:SF0">
    <property type="entry name" value="PRA1 FAMILY PROTEIN"/>
    <property type="match status" value="1"/>
</dbReference>
<feature type="transmembrane region" description="Helical" evidence="5">
    <location>
        <begin position="75"/>
        <end position="93"/>
    </location>
</feature>
<evidence type="ECO:0000256" key="3">
    <source>
        <dbReference type="ARBA" id="ARBA00022989"/>
    </source>
</evidence>
<evidence type="ECO:0000256" key="5">
    <source>
        <dbReference type="RuleBase" id="RU363107"/>
    </source>
</evidence>
<evidence type="ECO:0000256" key="4">
    <source>
        <dbReference type="ARBA" id="ARBA00023136"/>
    </source>
</evidence>
<sequence>MAARGTGDPNGTKLPPFRNMQDFCLDSARFQVPPFNDQERWANRVVNNLLYYQTNYFTILLAAVLLIGIMSASNFLYGFIGTLCLMMAIVMGTSKHHAMRELRRSKMWAFVLAEAFLAYSMYSLLRPMAIFAFPFAISVACIFVHASLRTRNLKNRVVNKMEQLGVKRSPMGILMGMTGYEVQLRAEDLLDELKK</sequence>
<name>A0A1D1UTI5_RAMVA</name>
<comment type="caution">
    <text evidence="6">The sequence shown here is derived from an EMBL/GenBank/DDBJ whole genome shotgun (WGS) entry which is preliminary data.</text>
</comment>
<gene>
    <name evidence="6" type="primary">RvY_04998</name>
    <name evidence="6" type="synonym">RvY_04998.2</name>
    <name evidence="6" type="ORF">RvY_04998-2</name>
</gene>
<proteinExistence type="inferred from homology"/>
<feature type="transmembrane region" description="Helical" evidence="5">
    <location>
        <begin position="105"/>
        <end position="122"/>
    </location>
</feature>
<dbReference type="AlphaFoldDB" id="A0A1D1UTI5"/>
<comment type="subcellular location">
    <subcellularLocation>
        <location evidence="1 5">Membrane</location>
        <topology evidence="1 5">Multi-pass membrane protein</topology>
    </subcellularLocation>
</comment>
<keyword evidence="4 5" id="KW-0472">Membrane</keyword>
<evidence type="ECO:0000313" key="7">
    <source>
        <dbReference type="Proteomes" id="UP000186922"/>
    </source>
</evidence>
<dbReference type="STRING" id="947166.A0A1D1UTI5"/>
<keyword evidence="2 5" id="KW-0812">Transmembrane</keyword>
<feature type="transmembrane region" description="Helical" evidence="5">
    <location>
        <begin position="49"/>
        <end position="69"/>
    </location>
</feature>